<dbReference type="CDD" id="cd00158">
    <property type="entry name" value="RHOD"/>
    <property type="match status" value="1"/>
</dbReference>
<dbReference type="CDD" id="cd02440">
    <property type="entry name" value="AdoMet_MTases"/>
    <property type="match status" value="1"/>
</dbReference>
<dbReference type="AlphaFoldDB" id="A0A167NNI3"/>
<dbReference type="InParanoid" id="A0A167NNI3"/>
<dbReference type="VEuPathDB" id="FungiDB:PHYBLDRAFT_59886"/>
<name>A0A167NNI3_PHYB8</name>
<dbReference type="GeneID" id="29001479"/>
<gene>
    <name evidence="1" type="ORF">PHYBLDRAFT_59886</name>
</gene>
<protein>
    <recommendedName>
        <fullName evidence="3">Rhodanese domain-containing protein</fullName>
    </recommendedName>
</protein>
<dbReference type="FunCoup" id="A0A167NNI3">
    <property type="interactions" value="204"/>
</dbReference>
<accession>A0A167NNI3</accession>
<sequence length="333" mass="37765">MTTLIDRLHEWKTSPSKLLCLDLRPRDEYQKKRIVPSTNIPYDELRARGNELPPKQTPFAVIEPSSSPECSQWLVDNGWKCSWIFCEAEDALWETVLGDGYGTTESPSGIWPLFRPSPLLSNHIQDIEASIVGKLQCLDVGCGAGRDIVWLLARNNRWKVSAIDSLPACVEKTKAMGRAWNVSDRLTVTCAKVMANGRWQSRTDNTLQNDDMLMDRLERKKARLAPGIPVDSFFAILPDPRPPFDLILTIRFLARSMLRQLPGLLKVGGYLAISQFVDHPDYDYKQPSKEHRLSVNEISDLYMSIGCMEIIVDIIDEIEDGRPVNSVLLKRIK</sequence>
<dbReference type="Gene3D" id="3.40.50.150">
    <property type="entry name" value="Vaccinia Virus protein VP39"/>
    <property type="match status" value="1"/>
</dbReference>
<dbReference type="InterPro" id="IPR036873">
    <property type="entry name" value="Rhodanese-like_dom_sf"/>
</dbReference>
<organism evidence="1 2">
    <name type="scientific">Phycomyces blakesleeanus (strain ATCC 8743b / DSM 1359 / FGSC 10004 / NBRC 33097 / NRRL 1555)</name>
    <dbReference type="NCBI Taxonomy" id="763407"/>
    <lineage>
        <taxon>Eukaryota</taxon>
        <taxon>Fungi</taxon>
        <taxon>Fungi incertae sedis</taxon>
        <taxon>Mucoromycota</taxon>
        <taxon>Mucoromycotina</taxon>
        <taxon>Mucoromycetes</taxon>
        <taxon>Mucorales</taxon>
        <taxon>Phycomycetaceae</taxon>
        <taxon>Phycomyces</taxon>
    </lineage>
</organism>
<dbReference type="Gene3D" id="3.40.250.10">
    <property type="entry name" value="Rhodanese-like domain"/>
    <property type="match status" value="1"/>
</dbReference>
<dbReference type="SUPFAM" id="SSF53335">
    <property type="entry name" value="S-adenosyl-L-methionine-dependent methyltransferases"/>
    <property type="match status" value="1"/>
</dbReference>
<dbReference type="OrthoDB" id="74240at2759"/>
<dbReference type="Proteomes" id="UP000077315">
    <property type="component" value="Unassembled WGS sequence"/>
</dbReference>
<dbReference type="SUPFAM" id="SSF52821">
    <property type="entry name" value="Rhodanese/Cell cycle control phosphatase"/>
    <property type="match status" value="1"/>
</dbReference>
<evidence type="ECO:0008006" key="3">
    <source>
        <dbReference type="Google" id="ProtNLM"/>
    </source>
</evidence>
<dbReference type="RefSeq" id="XP_018294388.1">
    <property type="nucleotide sequence ID" value="XM_018440573.1"/>
</dbReference>
<reference evidence="2" key="1">
    <citation type="submission" date="2015-06" db="EMBL/GenBank/DDBJ databases">
        <title>Expansion of signal transduction pathways in fungi by whole-genome duplication.</title>
        <authorList>
            <consortium name="DOE Joint Genome Institute"/>
            <person name="Corrochano L.M."/>
            <person name="Kuo A."/>
            <person name="Marcet-Houben M."/>
            <person name="Polaino S."/>
            <person name="Salamov A."/>
            <person name="Villalobos J.M."/>
            <person name="Alvarez M.I."/>
            <person name="Avalos J."/>
            <person name="Benito E.P."/>
            <person name="Benoit I."/>
            <person name="Burger G."/>
            <person name="Camino L.P."/>
            <person name="Canovas D."/>
            <person name="Cerda-Olmedo E."/>
            <person name="Cheng J.-F."/>
            <person name="Dominguez A."/>
            <person name="Elias M."/>
            <person name="Eslava A.P."/>
            <person name="Glaser F."/>
            <person name="Grimwood J."/>
            <person name="Gutierrez G."/>
            <person name="Heitman J."/>
            <person name="Henrissat B."/>
            <person name="Iturriaga E.A."/>
            <person name="Lang B.F."/>
            <person name="Lavin J.L."/>
            <person name="Lee S."/>
            <person name="Li W."/>
            <person name="Lindquist E."/>
            <person name="Lopez-Garcia S."/>
            <person name="Luque E.M."/>
            <person name="Marcos A.T."/>
            <person name="Martin J."/>
            <person name="McCluskey K."/>
            <person name="Medina H.R."/>
            <person name="Miralles-Duran A."/>
            <person name="Miyazaki A."/>
            <person name="Munoz-Torres E."/>
            <person name="Oguiza J.A."/>
            <person name="Ohm R."/>
            <person name="Olmedo M."/>
            <person name="Orejas M."/>
            <person name="Ortiz-Castellanos L."/>
            <person name="Pisabarro A.G."/>
            <person name="Rodriguez-Romero J."/>
            <person name="Ruiz-Herrera J."/>
            <person name="Ruiz-Vazquez R."/>
            <person name="Sanz C."/>
            <person name="Schackwitz W."/>
            <person name="Schmutz J."/>
            <person name="Shahriari M."/>
            <person name="Shelest E."/>
            <person name="Silva-Franco F."/>
            <person name="Soanes D."/>
            <person name="Syed K."/>
            <person name="Tagua V.G."/>
            <person name="Talbot N.J."/>
            <person name="Thon M."/>
            <person name="De vries R.P."/>
            <person name="Wiebenga A."/>
            <person name="Yadav J.S."/>
            <person name="Braun E.L."/>
            <person name="Baker S."/>
            <person name="Garre V."/>
            <person name="Horwitz B."/>
            <person name="Torres-Martinez S."/>
            <person name="Idnurm A."/>
            <person name="Herrera-Estrella A."/>
            <person name="Gabaldon T."/>
            <person name="Grigoriev I.V."/>
        </authorList>
    </citation>
    <scope>NUCLEOTIDE SEQUENCE [LARGE SCALE GENOMIC DNA]</scope>
    <source>
        <strain evidence="2">NRRL 1555(-)</strain>
    </source>
</reference>
<evidence type="ECO:0000313" key="1">
    <source>
        <dbReference type="EMBL" id="OAD76348.1"/>
    </source>
</evidence>
<keyword evidence="2" id="KW-1185">Reference proteome</keyword>
<dbReference type="InterPro" id="IPR029063">
    <property type="entry name" value="SAM-dependent_MTases_sf"/>
</dbReference>
<evidence type="ECO:0000313" key="2">
    <source>
        <dbReference type="Proteomes" id="UP000077315"/>
    </source>
</evidence>
<dbReference type="EMBL" id="KV440976">
    <property type="protein sequence ID" value="OAD76348.1"/>
    <property type="molecule type" value="Genomic_DNA"/>
</dbReference>
<proteinExistence type="predicted"/>